<dbReference type="InterPro" id="IPR007342">
    <property type="entry name" value="PsuG"/>
</dbReference>
<dbReference type="EC" id="4.2.1.70" evidence="6"/>
<dbReference type="GO" id="GO:0016798">
    <property type="term" value="F:hydrolase activity, acting on glycosyl bonds"/>
    <property type="evidence" value="ECO:0007669"/>
    <property type="project" value="UniProtKB-KW"/>
</dbReference>
<evidence type="ECO:0000256" key="1">
    <source>
        <dbReference type="ARBA" id="ARBA00022723"/>
    </source>
</evidence>
<evidence type="ECO:0000256" key="2">
    <source>
        <dbReference type="ARBA" id="ARBA00022801"/>
    </source>
</evidence>
<keyword evidence="3 6" id="KW-0464">Manganese</keyword>
<dbReference type="HAMAP" id="MF_01876">
    <property type="entry name" value="PsiMP_glycosidase"/>
    <property type="match status" value="1"/>
</dbReference>
<dbReference type="PANTHER" id="PTHR42909:SF1">
    <property type="entry name" value="CARBOHYDRATE KINASE PFKB DOMAIN-CONTAINING PROTEIN"/>
    <property type="match status" value="1"/>
</dbReference>
<keyword evidence="4 6" id="KW-0456">Lyase</keyword>
<dbReference type="OrthoDB" id="9805870at2"/>
<evidence type="ECO:0000256" key="4">
    <source>
        <dbReference type="ARBA" id="ARBA00023239"/>
    </source>
</evidence>
<sequence>MTRSASPLLPIAYSDEVTAAKARGAPLVALESTIITHGMPYPGNLEMARSVERIIREEGAVPATIAVIDGVLHIGLDDAELEALAQTEGAMKVSRADLAFAIAERRTGATTVAATMIGAALAGIRVFATGGIGGVHRKAEETFDISADLEELARTAVIVVCAGAKAILDIPKTLEVLETRGVPVVTYDSPNFPAFWSRDSGLPSPLMLNSPAAIANFQAVRERLGIDGGMLVANPVPAENEIPRREMEIYIERALDNAERDEITGKEVTPYLLNTIFRLTDGRSLATNIALVENNARLAAEIAVAMAV</sequence>
<dbReference type="InterPro" id="IPR022830">
    <property type="entry name" value="Indigdn_synthA-like"/>
</dbReference>
<organism evidence="7 8">
    <name type="scientific">Mycoplana dimorpha</name>
    <dbReference type="NCBI Taxonomy" id="28320"/>
    <lineage>
        <taxon>Bacteria</taxon>
        <taxon>Pseudomonadati</taxon>
        <taxon>Pseudomonadota</taxon>
        <taxon>Alphaproteobacteria</taxon>
        <taxon>Hyphomicrobiales</taxon>
        <taxon>Rhizobiaceae</taxon>
        <taxon>Mycoplana</taxon>
    </lineage>
</organism>
<keyword evidence="5 6" id="KW-0326">Glycosidase</keyword>
<keyword evidence="1 6" id="KW-0479">Metal-binding</keyword>
<evidence type="ECO:0000313" key="8">
    <source>
        <dbReference type="Proteomes" id="UP000241247"/>
    </source>
</evidence>
<feature type="binding site" evidence="6">
    <location>
        <position position="92"/>
    </location>
    <ligand>
        <name>substrate</name>
    </ligand>
</feature>
<feature type="binding site" evidence="6">
    <location>
        <begin position="146"/>
        <end position="148"/>
    </location>
    <ligand>
        <name>substrate</name>
    </ligand>
</feature>
<dbReference type="GO" id="GO:0046872">
    <property type="term" value="F:metal ion binding"/>
    <property type="evidence" value="ECO:0007669"/>
    <property type="project" value="UniProtKB-KW"/>
</dbReference>
<keyword evidence="2 6" id="KW-0378">Hydrolase</keyword>
<comment type="caution">
    <text evidence="7">The sequence shown here is derived from an EMBL/GenBank/DDBJ whole genome shotgun (WGS) entry which is preliminary data.</text>
</comment>
<dbReference type="SUPFAM" id="SSF110581">
    <property type="entry name" value="Indigoidine synthase A-like"/>
    <property type="match status" value="1"/>
</dbReference>
<comment type="function">
    <text evidence="6">Catalyzes the reversible cleavage of pseudouridine 5'-phosphate (PsiMP) to ribose 5-phosphate and uracil. Functions biologically in the cleavage direction, as part of a pseudouridine degradation pathway.</text>
</comment>
<comment type="subunit">
    <text evidence="6">Homotrimer.</text>
</comment>
<evidence type="ECO:0000313" key="7">
    <source>
        <dbReference type="EMBL" id="PTM90180.1"/>
    </source>
</evidence>
<dbReference type="Gene3D" id="3.40.1790.10">
    <property type="entry name" value="Indigoidine synthase domain"/>
    <property type="match status" value="1"/>
</dbReference>
<feature type="active site" description="Proton donor" evidence="6">
    <location>
        <position position="31"/>
    </location>
</feature>
<dbReference type="Proteomes" id="UP000241247">
    <property type="component" value="Unassembled WGS sequence"/>
</dbReference>
<dbReference type="PANTHER" id="PTHR42909">
    <property type="entry name" value="ZGC:136858"/>
    <property type="match status" value="1"/>
</dbReference>
<dbReference type="AlphaFoldDB" id="A0A2T5ATY8"/>
<dbReference type="EMBL" id="PZZZ01000010">
    <property type="protein sequence ID" value="PTM90180.1"/>
    <property type="molecule type" value="Genomic_DNA"/>
</dbReference>
<evidence type="ECO:0000256" key="6">
    <source>
        <dbReference type="HAMAP-Rule" id="MF_01876"/>
    </source>
</evidence>
<comment type="similarity">
    <text evidence="6">Belongs to the pseudouridine-5'-phosphate glycosidase family.</text>
</comment>
<reference evidence="7 8" key="1">
    <citation type="submission" date="2018-04" db="EMBL/GenBank/DDBJ databases">
        <title>Genomic Encyclopedia of Type Strains, Phase IV (KMG-IV): sequencing the most valuable type-strain genomes for metagenomic binning, comparative biology and taxonomic classification.</title>
        <authorList>
            <person name="Goeker M."/>
        </authorList>
    </citation>
    <scope>NUCLEOTIDE SEQUENCE [LARGE SCALE GENOMIC DNA]</scope>
    <source>
        <strain evidence="7 8">DSM 7138</strain>
    </source>
</reference>
<evidence type="ECO:0000256" key="5">
    <source>
        <dbReference type="ARBA" id="ARBA00023295"/>
    </source>
</evidence>
<dbReference type="GO" id="GO:0005737">
    <property type="term" value="C:cytoplasm"/>
    <property type="evidence" value="ECO:0007669"/>
    <property type="project" value="TreeGrafter"/>
</dbReference>
<gene>
    <name evidence="6" type="primary">psuG</name>
    <name evidence="7" type="ORF">C7449_11063</name>
</gene>
<dbReference type="RefSeq" id="WP_108004666.1">
    <property type="nucleotide sequence ID" value="NZ_JBHEEX010000011.1"/>
</dbReference>
<feature type="active site" description="Nucleophile" evidence="6">
    <location>
        <position position="165"/>
    </location>
</feature>
<dbReference type="GO" id="GO:0046113">
    <property type="term" value="P:nucleobase catabolic process"/>
    <property type="evidence" value="ECO:0007669"/>
    <property type="project" value="UniProtKB-UniRule"/>
</dbReference>
<comment type="cofactor">
    <cofactor evidence="6">
        <name>Mn(2+)</name>
        <dbReference type="ChEBI" id="CHEBI:29035"/>
    </cofactor>
    <text evidence="6">Binds 1 Mn(2+) ion per subunit.</text>
</comment>
<proteinExistence type="inferred from homology"/>
<accession>A0A2T5ATY8</accession>
<name>A0A2T5ATY8_MYCDI</name>
<dbReference type="Pfam" id="PF04227">
    <property type="entry name" value="Indigoidine_A"/>
    <property type="match status" value="1"/>
</dbReference>
<dbReference type="GO" id="GO:0004730">
    <property type="term" value="F:pseudouridylate synthase activity"/>
    <property type="evidence" value="ECO:0007669"/>
    <property type="project" value="UniProtKB-UniRule"/>
</dbReference>
<keyword evidence="8" id="KW-1185">Reference proteome</keyword>
<feature type="binding site" evidence="6">
    <location>
        <position position="144"/>
    </location>
    <ligand>
        <name>Mn(2+)</name>
        <dbReference type="ChEBI" id="CHEBI:29035"/>
    </ligand>
</feature>
<comment type="catalytic activity">
    <reaction evidence="6">
        <text>D-ribose 5-phosphate + uracil = psi-UMP + H2O</text>
        <dbReference type="Rhea" id="RHEA:18337"/>
        <dbReference type="ChEBI" id="CHEBI:15377"/>
        <dbReference type="ChEBI" id="CHEBI:17568"/>
        <dbReference type="ChEBI" id="CHEBI:58380"/>
        <dbReference type="ChEBI" id="CHEBI:78346"/>
        <dbReference type="EC" id="4.2.1.70"/>
    </reaction>
</comment>
<evidence type="ECO:0000256" key="3">
    <source>
        <dbReference type="ARBA" id="ARBA00023211"/>
    </source>
</evidence>
<protein>
    <recommendedName>
        <fullName evidence="6">Pseudouridine-5'-phosphate glycosidase</fullName>
        <shortName evidence="6">PsiMP glycosidase</shortName>
        <ecNumber evidence="6">4.2.1.70</ecNumber>
    </recommendedName>
</protein>
<feature type="binding site" evidence="6">
    <location>
        <position position="112"/>
    </location>
    <ligand>
        <name>substrate</name>
    </ligand>
</feature>